<dbReference type="InterPro" id="IPR043136">
    <property type="entry name" value="B30.2/SPRY_sf"/>
</dbReference>
<dbReference type="Gene3D" id="3.30.160.60">
    <property type="entry name" value="Classic Zinc Finger"/>
    <property type="match status" value="1"/>
</dbReference>
<keyword evidence="6" id="KW-0175">Coiled coil</keyword>
<gene>
    <name evidence="14" type="ORF">PHET_00599</name>
</gene>
<reference evidence="14" key="1">
    <citation type="submission" date="2019-05" db="EMBL/GenBank/DDBJ databases">
        <title>Annotation for the trematode Paragonimus heterotremus.</title>
        <authorList>
            <person name="Choi Y.-J."/>
        </authorList>
    </citation>
    <scope>NUCLEOTIDE SEQUENCE</scope>
    <source>
        <strain evidence="14">LC</strain>
    </source>
</reference>
<comment type="subcellular location">
    <subcellularLocation>
        <location evidence="1">Cytoplasm</location>
        <location evidence="1">Cytoskeleton</location>
    </subcellularLocation>
</comment>
<dbReference type="InterPro" id="IPR000315">
    <property type="entry name" value="Znf_B-box"/>
</dbReference>
<feature type="domain" description="Fibronectin type-III" evidence="13">
    <location>
        <begin position="639"/>
        <end position="740"/>
    </location>
</feature>
<dbReference type="Gene3D" id="1.20.5.170">
    <property type="match status" value="1"/>
</dbReference>
<evidence type="ECO:0000256" key="7">
    <source>
        <dbReference type="ARBA" id="ARBA00023212"/>
    </source>
</evidence>
<evidence type="ECO:0000259" key="12">
    <source>
        <dbReference type="PROSITE" id="PS50188"/>
    </source>
</evidence>
<evidence type="ECO:0000313" key="14">
    <source>
        <dbReference type="EMBL" id="KAF5405800.1"/>
    </source>
</evidence>
<name>A0A8J4T6L9_9TREM</name>
<feature type="compositionally biased region" description="Polar residues" evidence="9">
    <location>
        <begin position="651"/>
        <end position="663"/>
    </location>
</feature>
<dbReference type="PROSITE" id="PS50188">
    <property type="entry name" value="B302_SPRY"/>
    <property type="match status" value="1"/>
</dbReference>
<dbReference type="SUPFAM" id="SSF57850">
    <property type="entry name" value="RING/U-box"/>
    <property type="match status" value="1"/>
</dbReference>
<dbReference type="SMART" id="SM00184">
    <property type="entry name" value="RING"/>
    <property type="match status" value="1"/>
</dbReference>
<protein>
    <submittedName>
        <fullName evidence="14">E3 ubiquitin-protein ligase TRIM9</fullName>
    </submittedName>
</protein>
<keyword evidence="4 8" id="KW-0863">Zinc-finger</keyword>
<feature type="domain" description="B box-type" evidence="11">
    <location>
        <begin position="236"/>
        <end position="263"/>
    </location>
</feature>
<keyword evidence="15" id="KW-1185">Reference proteome</keyword>
<feature type="region of interest" description="Disordered" evidence="9">
    <location>
        <begin position="1051"/>
        <end position="1072"/>
    </location>
</feature>
<sequence>MVPAKLKSELHCPVCQHLFQYPLLLPCGHSVCATCANKLWFPSKWCPKPFTNDSRASGFCGSGEDAVSEADSGVVVCCTESNGSLNAPSSVNTTVHPAAVREHCPLCTAIPKLPCDDLADKCSVIQSAENWWPKNIALENLIKRLSGVNVNDGSAVSIYHVRRREGPADVNPTCQLCEVRSFQQPTLSFCEQCQLWYCDSCLLKWHPTSGLLARHQIKREYQFQTDLPKASNPIQSEDVRCAEHNYPCRLFCMNCSSLVCVQCLNDSSVVDSRRQIYANRDPPDSVASIGISELRDGPVDVCSQAVNGVYGHGSHAGHVICATTTQARRLKAELTERLQLLSGHAKRGGELVQELKANEARMKKSIPSMEASVNQEIDNLIAHLERHRNVLLDQLRSQMQQRSQQLRDLVNRVGNKLSATTSLLHLAVEFLKEPDAAAFIQVVPSIHMRLSSNDIQYNRDLGVVNNTKSGGEIELRVNTTKFAQMIDSIQLEEHHAPPVPFICSSQCVVDGNALHIVWSSASNGSSNDIFRSHAASQSSYLPYQPDMVHSPCRRADNLISALLHPTPVTVPSRYCSTAAIQINKQYPFGTGPHISGGTVGQFPASLSAYNIPSERATPEPFLNGTHFGGSSKKLTTSITVSDMDFSDRTSSHSLSTLHQQAGNDNEHSQYPAHDLNRVLYFLEVDNGRNGPYKVAYTGTELACRLEGLQFNTLYRLRVRAANKVGHSAYSEVVTLRTSRLAKFRMVPSNRPNGICSGLHVDSDGMRVTATGDVEDRVLLANVGFSQGVHYWEWQIEAFDGRGQPSFGVALSSVDRERMLGLDDAGWAMYLNADRSWFLHAAHHRDRTDGGIGIVVSTTDNEKIRLNTGVSRRISKPAVIGVRLDCDQGHLGFYLNGEPHGPMAFTNLLGSTKQKQTVRSPFETVGVTAGDDGVSELAQPTPTRPTLFYPAVSLNYHTSVRLVTGLEVPSESEESSESSEAEYDVSITSLPQAAGSLSSMSSTPSNTVDPSGHCVSALPDTITNLTSVTRSATVPTMAKLDMIQTFSQLQLPPSSLTGPKSPTPCGLMTFGRS</sequence>
<dbReference type="Proteomes" id="UP000748531">
    <property type="component" value="Unassembled WGS sequence"/>
</dbReference>
<dbReference type="Pfam" id="PF00622">
    <property type="entry name" value="SPRY"/>
    <property type="match status" value="1"/>
</dbReference>
<dbReference type="SUPFAM" id="SSF49899">
    <property type="entry name" value="Concanavalin A-like lectins/glucanases"/>
    <property type="match status" value="1"/>
</dbReference>
<evidence type="ECO:0000259" key="10">
    <source>
        <dbReference type="PROSITE" id="PS50089"/>
    </source>
</evidence>
<keyword evidence="2" id="KW-0963">Cytoplasm</keyword>
<feature type="domain" description="RING-type" evidence="10">
    <location>
        <begin position="12"/>
        <end position="47"/>
    </location>
</feature>
<keyword evidence="7" id="KW-0206">Cytoskeleton</keyword>
<dbReference type="InterPro" id="IPR027370">
    <property type="entry name" value="Znf-RING_euk"/>
</dbReference>
<evidence type="ECO:0000259" key="13">
    <source>
        <dbReference type="PROSITE" id="PS50853"/>
    </source>
</evidence>
<evidence type="ECO:0000256" key="3">
    <source>
        <dbReference type="ARBA" id="ARBA00022723"/>
    </source>
</evidence>
<dbReference type="PANTHER" id="PTHR24099">
    <property type="entry name" value="E3 UBIQUITIN-PROTEIN LIGASE TRIM36-RELATED"/>
    <property type="match status" value="1"/>
</dbReference>
<dbReference type="InterPro" id="IPR013783">
    <property type="entry name" value="Ig-like_fold"/>
</dbReference>
<dbReference type="EMBL" id="LUCH01000201">
    <property type="protein sequence ID" value="KAF5405800.1"/>
    <property type="molecule type" value="Genomic_DNA"/>
</dbReference>
<organism evidence="14 15">
    <name type="scientific">Paragonimus heterotremus</name>
    <dbReference type="NCBI Taxonomy" id="100268"/>
    <lineage>
        <taxon>Eukaryota</taxon>
        <taxon>Metazoa</taxon>
        <taxon>Spiralia</taxon>
        <taxon>Lophotrochozoa</taxon>
        <taxon>Platyhelminthes</taxon>
        <taxon>Trematoda</taxon>
        <taxon>Digenea</taxon>
        <taxon>Plagiorchiida</taxon>
        <taxon>Troglotremata</taxon>
        <taxon>Troglotrematidae</taxon>
        <taxon>Paragonimus</taxon>
    </lineage>
</organism>
<dbReference type="SUPFAM" id="SSF49265">
    <property type="entry name" value="Fibronectin type III"/>
    <property type="match status" value="1"/>
</dbReference>
<evidence type="ECO:0000256" key="2">
    <source>
        <dbReference type="ARBA" id="ARBA00022490"/>
    </source>
</evidence>
<dbReference type="Pfam" id="PF13445">
    <property type="entry name" value="zf-RING_UBOX"/>
    <property type="match status" value="1"/>
</dbReference>
<feature type="domain" description="B30.2/SPRY" evidence="12">
    <location>
        <begin position="727"/>
        <end position="942"/>
    </location>
</feature>
<dbReference type="GO" id="GO:0007411">
    <property type="term" value="P:axon guidance"/>
    <property type="evidence" value="ECO:0007669"/>
    <property type="project" value="TreeGrafter"/>
</dbReference>
<dbReference type="InterPro" id="IPR001841">
    <property type="entry name" value="Znf_RING"/>
</dbReference>
<evidence type="ECO:0000256" key="4">
    <source>
        <dbReference type="ARBA" id="ARBA00022771"/>
    </source>
</evidence>
<dbReference type="AlphaFoldDB" id="A0A8J4T6L9"/>
<dbReference type="PROSITE" id="PS50089">
    <property type="entry name" value="ZF_RING_2"/>
    <property type="match status" value="1"/>
</dbReference>
<dbReference type="InterPro" id="IPR013320">
    <property type="entry name" value="ConA-like_dom_sf"/>
</dbReference>
<evidence type="ECO:0000256" key="5">
    <source>
        <dbReference type="ARBA" id="ARBA00022833"/>
    </source>
</evidence>
<keyword evidence="3" id="KW-0479">Metal-binding</keyword>
<dbReference type="PANTHER" id="PTHR24099:SF15">
    <property type="entry name" value="E3 UBIQUITIN-PROTEIN LIGASE TRIM9"/>
    <property type="match status" value="1"/>
</dbReference>
<keyword evidence="5" id="KW-0862">Zinc</keyword>
<dbReference type="InterPro" id="IPR003961">
    <property type="entry name" value="FN3_dom"/>
</dbReference>
<dbReference type="CDD" id="cd19756">
    <property type="entry name" value="Bbox2"/>
    <property type="match status" value="1"/>
</dbReference>
<dbReference type="InterPro" id="IPR003877">
    <property type="entry name" value="SPRY_dom"/>
</dbReference>
<dbReference type="Gene3D" id="2.60.120.920">
    <property type="match status" value="1"/>
</dbReference>
<evidence type="ECO:0000256" key="9">
    <source>
        <dbReference type="SAM" id="MobiDB-lite"/>
    </source>
</evidence>
<proteinExistence type="predicted"/>
<dbReference type="InterPro" id="IPR013083">
    <property type="entry name" value="Znf_RING/FYVE/PHD"/>
</dbReference>
<dbReference type="GO" id="GO:0005856">
    <property type="term" value="C:cytoskeleton"/>
    <property type="evidence" value="ECO:0007669"/>
    <property type="project" value="UniProtKB-SubCell"/>
</dbReference>
<evidence type="ECO:0000256" key="6">
    <source>
        <dbReference type="ARBA" id="ARBA00023054"/>
    </source>
</evidence>
<dbReference type="CDD" id="cd00063">
    <property type="entry name" value="FN3"/>
    <property type="match status" value="1"/>
</dbReference>
<dbReference type="PROSITE" id="PS00518">
    <property type="entry name" value="ZF_RING_1"/>
    <property type="match status" value="1"/>
</dbReference>
<dbReference type="InterPro" id="IPR001870">
    <property type="entry name" value="B30.2/SPRY"/>
</dbReference>
<evidence type="ECO:0000259" key="11">
    <source>
        <dbReference type="PROSITE" id="PS50119"/>
    </source>
</evidence>
<dbReference type="GO" id="GO:0008270">
    <property type="term" value="F:zinc ion binding"/>
    <property type="evidence" value="ECO:0007669"/>
    <property type="project" value="UniProtKB-KW"/>
</dbReference>
<dbReference type="Gene3D" id="2.60.40.10">
    <property type="entry name" value="Immunoglobulins"/>
    <property type="match status" value="1"/>
</dbReference>
<comment type="caution">
    <text evidence="14">The sequence shown here is derived from an EMBL/GenBank/DDBJ whole genome shotgun (WGS) entry which is preliminary data.</text>
</comment>
<dbReference type="SUPFAM" id="SSF57845">
    <property type="entry name" value="B-box zinc-binding domain"/>
    <property type="match status" value="1"/>
</dbReference>
<dbReference type="PROSITE" id="PS50853">
    <property type="entry name" value="FN3"/>
    <property type="match status" value="1"/>
</dbReference>
<dbReference type="GO" id="GO:0043005">
    <property type="term" value="C:neuron projection"/>
    <property type="evidence" value="ECO:0007669"/>
    <property type="project" value="TreeGrafter"/>
</dbReference>
<evidence type="ECO:0000256" key="8">
    <source>
        <dbReference type="PROSITE-ProRule" id="PRU00024"/>
    </source>
</evidence>
<dbReference type="PROSITE" id="PS50119">
    <property type="entry name" value="ZF_BBOX"/>
    <property type="match status" value="1"/>
</dbReference>
<dbReference type="OrthoDB" id="295536at2759"/>
<feature type="region of interest" description="Disordered" evidence="9">
    <location>
        <begin position="649"/>
        <end position="669"/>
    </location>
</feature>
<evidence type="ECO:0000256" key="1">
    <source>
        <dbReference type="ARBA" id="ARBA00004245"/>
    </source>
</evidence>
<dbReference type="InterPro" id="IPR036116">
    <property type="entry name" value="FN3_sf"/>
</dbReference>
<dbReference type="InterPro" id="IPR050617">
    <property type="entry name" value="E3_ligase_FN3/SPRY"/>
</dbReference>
<dbReference type="InterPro" id="IPR017907">
    <property type="entry name" value="Znf_RING_CS"/>
</dbReference>
<dbReference type="Gene3D" id="3.30.40.10">
    <property type="entry name" value="Zinc/RING finger domain, C3HC4 (zinc finger)"/>
    <property type="match status" value="1"/>
</dbReference>
<accession>A0A8J4T6L9</accession>
<evidence type="ECO:0000313" key="15">
    <source>
        <dbReference type="Proteomes" id="UP000748531"/>
    </source>
</evidence>